<sequence length="291" mass="33613">MLRGRAVERWLLISNCNTYALARSLQLLSDSFDLDCVDVWQFKREMADYAEKIPKYDRLIINPIAELMGYDFSSVENLHKIPNLEFDAYHPDFCFACARGERIYKPLAANQSMIILAAFQAGLSVEKTRRLFRRDIYEQSGFFSRWEPARDRLISTFAVFGMDMTNPFRRWTRGESFMHSLAHPKAHPILDVARTFLRNRGIETNKTDLVPFDTIVNGVCLPVYPEIGELFGVRGSYMFKVFGEYKLISLEKLIELSFEAYSDYGADEITVEPGYLTRFNRVKQAIAEADA</sequence>
<evidence type="ECO:0000313" key="2">
    <source>
        <dbReference type="EMBL" id="GAJ94650.1"/>
    </source>
</evidence>
<dbReference type="Pfam" id="PF18588">
    <property type="entry name" value="WcbI"/>
    <property type="match status" value="1"/>
</dbReference>
<evidence type="ECO:0000313" key="3">
    <source>
        <dbReference type="Proteomes" id="UP000026941"/>
    </source>
</evidence>
<evidence type="ECO:0000259" key="1">
    <source>
        <dbReference type="Pfam" id="PF18588"/>
    </source>
</evidence>
<accession>A0AA87Q319</accession>
<feature type="domain" description="Polysaccharide biosynthesis enzyme WcbI" evidence="1">
    <location>
        <begin position="10"/>
        <end position="203"/>
    </location>
</feature>
<dbReference type="AlphaFoldDB" id="A0AA87Q319"/>
<name>A0AA87Q319_RHIRH</name>
<proteinExistence type="predicted"/>
<gene>
    <name evidence="2" type="ORF">RRH01S_08_03890</name>
</gene>
<dbReference type="InterPro" id="IPR041307">
    <property type="entry name" value="WcbI"/>
</dbReference>
<reference evidence="2 3" key="1">
    <citation type="submission" date="2014-05" db="EMBL/GenBank/DDBJ databases">
        <title>Whole genome shotgun sequence of Rhizobium rhizogenes NBRC 13257.</title>
        <authorList>
            <person name="Katano-Makiyama Y."/>
            <person name="Hosoyama A."/>
            <person name="Hashimoto M."/>
            <person name="Hosoyama Y."/>
            <person name="Noguchi M."/>
            <person name="Tsuchikane K."/>
            <person name="Kimura A."/>
            <person name="Ohji S."/>
            <person name="Ichikawa N."/>
            <person name="Yamazoe A."/>
            <person name="Fujita N."/>
        </authorList>
    </citation>
    <scope>NUCLEOTIDE SEQUENCE [LARGE SCALE GENOMIC DNA]</scope>
    <source>
        <strain evidence="2 3">NBRC 13257</strain>
    </source>
</reference>
<dbReference type="RefSeq" id="WP_007695477.1">
    <property type="nucleotide sequence ID" value="NZ_BAYX01000008.1"/>
</dbReference>
<protein>
    <recommendedName>
        <fullName evidence="1">Polysaccharide biosynthesis enzyme WcbI domain-containing protein</fullName>
    </recommendedName>
</protein>
<dbReference type="Proteomes" id="UP000026941">
    <property type="component" value="Unassembled WGS sequence"/>
</dbReference>
<organism evidence="2 3">
    <name type="scientific">Rhizobium rhizogenes NBRC 13257</name>
    <dbReference type="NCBI Taxonomy" id="1220581"/>
    <lineage>
        <taxon>Bacteria</taxon>
        <taxon>Pseudomonadati</taxon>
        <taxon>Pseudomonadota</taxon>
        <taxon>Alphaproteobacteria</taxon>
        <taxon>Hyphomicrobiales</taxon>
        <taxon>Rhizobiaceae</taxon>
        <taxon>Rhizobium/Agrobacterium group</taxon>
        <taxon>Rhizobium</taxon>
    </lineage>
</organism>
<dbReference type="GeneID" id="86847156"/>
<dbReference type="EMBL" id="BAYX01000008">
    <property type="protein sequence ID" value="GAJ94650.1"/>
    <property type="molecule type" value="Genomic_DNA"/>
</dbReference>
<comment type="caution">
    <text evidence="2">The sequence shown here is derived from an EMBL/GenBank/DDBJ whole genome shotgun (WGS) entry which is preliminary data.</text>
</comment>